<organism evidence="1 2">
    <name type="scientific">Ranitomeya imitator</name>
    <name type="common">mimic poison frog</name>
    <dbReference type="NCBI Taxonomy" id="111125"/>
    <lineage>
        <taxon>Eukaryota</taxon>
        <taxon>Metazoa</taxon>
        <taxon>Chordata</taxon>
        <taxon>Craniata</taxon>
        <taxon>Vertebrata</taxon>
        <taxon>Euteleostomi</taxon>
        <taxon>Amphibia</taxon>
        <taxon>Batrachia</taxon>
        <taxon>Anura</taxon>
        <taxon>Neobatrachia</taxon>
        <taxon>Hyloidea</taxon>
        <taxon>Dendrobatidae</taxon>
        <taxon>Dendrobatinae</taxon>
        <taxon>Ranitomeya</taxon>
    </lineage>
</organism>
<keyword evidence="2" id="KW-1185">Reference proteome</keyword>
<gene>
    <name evidence="1" type="ORF">RIMI_LOCUS21841082</name>
</gene>
<comment type="caution">
    <text evidence="1">The sequence shown here is derived from an EMBL/GenBank/DDBJ whole genome shotgun (WGS) entry which is preliminary data.</text>
</comment>
<evidence type="ECO:0000313" key="2">
    <source>
        <dbReference type="Proteomes" id="UP001176940"/>
    </source>
</evidence>
<name>A0ABN9MMK9_9NEOB</name>
<proteinExistence type="predicted"/>
<accession>A0ABN9MMK9</accession>
<dbReference type="Proteomes" id="UP001176940">
    <property type="component" value="Unassembled WGS sequence"/>
</dbReference>
<protein>
    <submittedName>
        <fullName evidence="1">Uncharacterized protein</fullName>
    </submittedName>
</protein>
<dbReference type="EMBL" id="CAUEEQ010077925">
    <property type="protein sequence ID" value="CAJ0966953.1"/>
    <property type="molecule type" value="Genomic_DNA"/>
</dbReference>
<reference evidence="1" key="1">
    <citation type="submission" date="2023-07" db="EMBL/GenBank/DDBJ databases">
        <authorList>
            <person name="Stuckert A."/>
        </authorList>
    </citation>
    <scope>NUCLEOTIDE SEQUENCE</scope>
</reference>
<sequence>MEMMELLDETELWERGVIVEIQDLRVLLVLKVLQELQDQLVHQGKLGQEVNQVPVDQWAHQEELGNVACRDHKDLKVIKEIMVNVEKEGKRGIEVSLVYKVFQVLL</sequence>
<evidence type="ECO:0000313" key="1">
    <source>
        <dbReference type="EMBL" id="CAJ0966953.1"/>
    </source>
</evidence>